<dbReference type="SUPFAM" id="SSF81383">
    <property type="entry name" value="F-box domain"/>
    <property type="match status" value="1"/>
</dbReference>
<feature type="domain" description="F-box" evidence="1">
    <location>
        <begin position="1"/>
        <end position="34"/>
    </location>
</feature>
<dbReference type="AlphaFoldDB" id="R0HJR4"/>
<dbReference type="CDD" id="cd22160">
    <property type="entry name" value="F-box_AtFBL13-like"/>
    <property type="match status" value="1"/>
</dbReference>
<dbReference type="STRING" id="81985.R0HJR4"/>
<dbReference type="SUPFAM" id="SSF52058">
    <property type="entry name" value="L domain-like"/>
    <property type="match status" value="1"/>
</dbReference>
<gene>
    <name evidence="2" type="ORF">CARUB_v10018793mg</name>
</gene>
<dbReference type="EMBL" id="KB870809">
    <property type="protein sequence ID" value="EOA25455.1"/>
    <property type="molecule type" value="Genomic_DNA"/>
</dbReference>
<dbReference type="PROSITE" id="PS50181">
    <property type="entry name" value="FBOX"/>
    <property type="match status" value="1"/>
</dbReference>
<dbReference type="InterPro" id="IPR055411">
    <property type="entry name" value="LRR_FXL15/At3g58940/PEG3-like"/>
</dbReference>
<dbReference type="Gene3D" id="1.20.1280.50">
    <property type="match status" value="1"/>
</dbReference>
<evidence type="ECO:0000259" key="1">
    <source>
        <dbReference type="PROSITE" id="PS50181"/>
    </source>
</evidence>
<dbReference type="InterPro" id="IPR055294">
    <property type="entry name" value="FBL60-like"/>
</dbReference>
<dbReference type="InterPro" id="IPR001810">
    <property type="entry name" value="F-box_dom"/>
</dbReference>
<dbReference type="InterPro" id="IPR036047">
    <property type="entry name" value="F-box-like_dom_sf"/>
</dbReference>
<proteinExistence type="predicted"/>
<sequence length="448" mass="50726">MDCLPDDLIAEILSLLPTKDAVSTSVLSKKWRTLFALCHNLDLDNSILGQRNDIRKSFSGFVDSSLAIRGGRQIKKFSLKCNESNVLLLFYKDDRWICKALEHSVSELHLRIVPTFTGIIAIPDIPDKVFTSTTLVKLSLETGSFKELPPDTSLPALKVLLLDLIWFDGYQLLNEFLAACPALEDLTIRCERFDGHSYIISSKSIKKLSVTIKPSSHYDDSCSIIKLDTPNVVDLYYSDFPRQETLHFCNIDSLAKVTLDLHLLKDPNMKKDADMTNLVSGIRKVKTLHLTSSAVEFLLECCKSGLPLFENLTELVFASKKKGWRMFLPLLLERSPNLKSLVLSDLHCYTLGRRKAFIGIQIPSNNQIKKLRIMQYHGNEMNHIGHFLLKMKCVEVVKVYIAAEVDDIKKKQLTDDLSKLSTASSKSMDSSFKHKFEDEAGCHFDSWC</sequence>
<evidence type="ECO:0000313" key="3">
    <source>
        <dbReference type="Proteomes" id="UP000029121"/>
    </source>
</evidence>
<dbReference type="InterPro" id="IPR053781">
    <property type="entry name" value="F-box_AtFBL13-like"/>
</dbReference>
<reference evidence="3" key="1">
    <citation type="journal article" date="2013" name="Nat. Genet.">
        <title>The Capsella rubella genome and the genomic consequences of rapid mating system evolution.</title>
        <authorList>
            <person name="Slotte T."/>
            <person name="Hazzouri K.M."/>
            <person name="Agren J.A."/>
            <person name="Koenig D."/>
            <person name="Maumus F."/>
            <person name="Guo Y.L."/>
            <person name="Steige K."/>
            <person name="Platts A.E."/>
            <person name="Escobar J.S."/>
            <person name="Newman L.K."/>
            <person name="Wang W."/>
            <person name="Mandakova T."/>
            <person name="Vello E."/>
            <person name="Smith L.M."/>
            <person name="Henz S.R."/>
            <person name="Steffen J."/>
            <person name="Takuno S."/>
            <person name="Brandvain Y."/>
            <person name="Coop G."/>
            <person name="Andolfatto P."/>
            <person name="Hu T.T."/>
            <person name="Blanchette M."/>
            <person name="Clark R.M."/>
            <person name="Quesneville H."/>
            <person name="Nordborg M."/>
            <person name="Gaut B.S."/>
            <person name="Lysak M.A."/>
            <person name="Jenkins J."/>
            <person name="Grimwood J."/>
            <person name="Chapman J."/>
            <person name="Prochnik S."/>
            <person name="Shu S."/>
            <person name="Rokhsar D."/>
            <person name="Schmutz J."/>
            <person name="Weigel D."/>
            <person name="Wright S.I."/>
        </authorList>
    </citation>
    <scope>NUCLEOTIDE SEQUENCE [LARGE SCALE GENOMIC DNA]</scope>
    <source>
        <strain evidence="3">cv. Monte Gargano</strain>
    </source>
</reference>
<evidence type="ECO:0000313" key="2">
    <source>
        <dbReference type="EMBL" id="EOA25455.1"/>
    </source>
</evidence>
<dbReference type="PANTHER" id="PTHR31293:SF26">
    <property type="entry name" value="(RAPE) HYPOTHETICAL PROTEIN"/>
    <property type="match status" value="1"/>
</dbReference>
<dbReference type="SMART" id="SM00256">
    <property type="entry name" value="FBOX"/>
    <property type="match status" value="1"/>
</dbReference>
<dbReference type="Pfam" id="PF24758">
    <property type="entry name" value="LRR_At5g56370"/>
    <property type="match status" value="1"/>
</dbReference>
<keyword evidence="3" id="KW-1185">Reference proteome</keyword>
<dbReference type="PANTHER" id="PTHR31293">
    <property type="entry name" value="RNI-LIKE SUPERFAMILY PROTEIN"/>
    <property type="match status" value="1"/>
</dbReference>
<dbReference type="Pfam" id="PF00646">
    <property type="entry name" value="F-box"/>
    <property type="match status" value="1"/>
</dbReference>
<accession>R0HJR4</accession>
<organism evidence="2 3">
    <name type="scientific">Capsella rubella</name>
    <dbReference type="NCBI Taxonomy" id="81985"/>
    <lineage>
        <taxon>Eukaryota</taxon>
        <taxon>Viridiplantae</taxon>
        <taxon>Streptophyta</taxon>
        <taxon>Embryophyta</taxon>
        <taxon>Tracheophyta</taxon>
        <taxon>Spermatophyta</taxon>
        <taxon>Magnoliopsida</taxon>
        <taxon>eudicotyledons</taxon>
        <taxon>Gunneridae</taxon>
        <taxon>Pentapetalae</taxon>
        <taxon>rosids</taxon>
        <taxon>malvids</taxon>
        <taxon>Brassicales</taxon>
        <taxon>Brassicaceae</taxon>
        <taxon>Camelineae</taxon>
        <taxon>Capsella</taxon>
    </lineage>
</organism>
<protein>
    <recommendedName>
        <fullName evidence="1">F-box domain-containing protein</fullName>
    </recommendedName>
</protein>
<dbReference type="Proteomes" id="UP000029121">
    <property type="component" value="Unassembled WGS sequence"/>
</dbReference>
<name>R0HJR4_9BRAS</name>